<dbReference type="AlphaFoldDB" id="A0A914UT17"/>
<name>A0A914UT17_9BILA</name>
<feature type="domain" description="PH" evidence="2">
    <location>
        <begin position="92"/>
        <end position="189"/>
    </location>
</feature>
<accession>A0A914UT17</accession>
<dbReference type="InterPro" id="IPR052223">
    <property type="entry name" value="Actin_Cytoskeleton_Reg"/>
</dbReference>
<evidence type="ECO:0000313" key="4">
    <source>
        <dbReference type="WBParaSite" id="PSAMB.scaffold12367size2800.g34816.t1"/>
    </source>
</evidence>
<dbReference type="GO" id="GO:0051015">
    <property type="term" value="F:actin filament binding"/>
    <property type="evidence" value="ECO:0007669"/>
    <property type="project" value="TreeGrafter"/>
</dbReference>
<evidence type="ECO:0000313" key="3">
    <source>
        <dbReference type="Proteomes" id="UP000887566"/>
    </source>
</evidence>
<dbReference type="InterPro" id="IPR001849">
    <property type="entry name" value="PH_domain"/>
</dbReference>
<proteinExistence type="predicted"/>
<feature type="compositionally biased region" description="Basic and acidic residues" evidence="1">
    <location>
        <begin position="253"/>
        <end position="270"/>
    </location>
</feature>
<feature type="compositionally biased region" description="Low complexity" evidence="1">
    <location>
        <begin position="295"/>
        <end position="306"/>
    </location>
</feature>
<dbReference type="SMART" id="SM00233">
    <property type="entry name" value="PH"/>
    <property type="match status" value="1"/>
</dbReference>
<feature type="compositionally biased region" description="Basic and acidic residues" evidence="1">
    <location>
        <begin position="32"/>
        <end position="42"/>
    </location>
</feature>
<organism evidence="3 4">
    <name type="scientific">Plectus sambesii</name>
    <dbReference type="NCBI Taxonomy" id="2011161"/>
    <lineage>
        <taxon>Eukaryota</taxon>
        <taxon>Metazoa</taxon>
        <taxon>Ecdysozoa</taxon>
        <taxon>Nematoda</taxon>
        <taxon>Chromadorea</taxon>
        <taxon>Plectida</taxon>
        <taxon>Plectina</taxon>
        <taxon>Plectoidea</taxon>
        <taxon>Plectidae</taxon>
        <taxon>Plectus</taxon>
    </lineage>
</organism>
<feature type="compositionally biased region" description="Acidic residues" evidence="1">
    <location>
        <begin position="241"/>
        <end position="252"/>
    </location>
</feature>
<dbReference type="PROSITE" id="PS50003">
    <property type="entry name" value="PH_DOMAIN"/>
    <property type="match status" value="1"/>
</dbReference>
<feature type="compositionally biased region" description="Basic and acidic residues" evidence="1">
    <location>
        <begin position="58"/>
        <end position="69"/>
    </location>
</feature>
<feature type="region of interest" description="Disordered" evidence="1">
    <location>
        <begin position="229"/>
        <end position="358"/>
    </location>
</feature>
<feature type="region of interest" description="Disordered" evidence="1">
    <location>
        <begin position="14"/>
        <end position="44"/>
    </location>
</feature>
<feature type="region of interest" description="Disordered" evidence="1">
    <location>
        <begin position="58"/>
        <end position="88"/>
    </location>
</feature>
<dbReference type="PANTHER" id="PTHR17271:SF1">
    <property type="entry name" value="PROTEIN OUTSPREAD"/>
    <property type="match status" value="1"/>
</dbReference>
<dbReference type="PANTHER" id="PTHR17271">
    <property type="entry name" value="PLECKSTRIN HOMOLOGY PH DOMAIN-CONTAINING PROTEIN"/>
    <property type="match status" value="1"/>
</dbReference>
<dbReference type="SUPFAM" id="SSF50729">
    <property type="entry name" value="PH domain-like"/>
    <property type="match status" value="1"/>
</dbReference>
<dbReference type="Proteomes" id="UP000887566">
    <property type="component" value="Unplaced"/>
</dbReference>
<dbReference type="InterPro" id="IPR011993">
    <property type="entry name" value="PH-like_dom_sf"/>
</dbReference>
<reference evidence="4" key="1">
    <citation type="submission" date="2022-11" db="UniProtKB">
        <authorList>
            <consortium name="WormBaseParasite"/>
        </authorList>
    </citation>
    <scope>IDENTIFICATION</scope>
</reference>
<dbReference type="Pfam" id="PF00169">
    <property type="entry name" value="PH"/>
    <property type="match status" value="1"/>
</dbReference>
<dbReference type="GO" id="GO:0015629">
    <property type="term" value="C:actin cytoskeleton"/>
    <property type="evidence" value="ECO:0007669"/>
    <property type="project" value="TreeGrafter"/>
</dbReference>
<evidence type="ECO:0000256" key="1">
    <source>
        <dbReference type="SAM" id="MobiDB-lite"/>
    </source>
</evidence>
<feature type="compositionally biased region" description="Basic residues" evidence="1">
    <location>
        <begin position="21"/>
        <end position="31"/>
    </location>
</feature>
<protein>
    <submittedName>
        <fullName evidence="4">PH domain-containing protein</fullName>
    </submittedName>
</protein>
<feature type="compositionally biased region" description="Polar residues" evidence="1">
    <location>
        <begin position="77"/>
        <end position="88"/>
    </location>
</feature>
<keyword evidence="3" id="KW-1185">Reference proteome</keyword>
<evidence type="ECO:0000259" key="2">
    <source>
        <dbReference type="PROSITE" id="PS50003"/>
    </source>
</evidence>
<sequence>MAARVDLGSKTSLLDMSIHHGTPRSVKHRDRLAKEEGPRRAMSDVPLNGARDILLALDAERSRPQKDNDTAVDSELEQTNKSAPRIDTSSMHTLRKGWLMLRGRSDQEWMKHWVVLAGLSLKLFKDVWAEDTGEPVLEIDLGECDNVYPSASARNYGIEIRCHRSRYVLSAMTPGIRDSWIAAMQQNLHNPSPTYAETCASTEVGSLSDANCAELVPPPRKKRIAYVAPESHHISATDASSSDDADVEEEEPVDRRRASREDTSISERSVDSSGAEETVDGERHGRPQRRRRRSSLSPTVRRSPVSRLKERSSSRRQRSPVSLRFATEPNLSPSRQSPLQPAGDGEQRCSPISAQRST</sequence>
<dbReference type="WBParaSite" id="PSAMB.scaffold12367size2800.g34816.t1">
    <property type="protein sequence ID" value="PSAMB.scaffold12367size2800.g34816.t1"/>
    <property type="gene ID" value="PSAMB.scaffold12367size2800.g34816"/>
</dbReference>
<dbReference type="Gene3D" id="2.30.29.30">
    <property type="entry name" value="Pleckstrin-homology domain (PH domain)/Phosphotyrosine-binding domain (PTB)"/>
    <property type="match status" value="1"/>
</dbReference>
<feature type="compositionally biased region" description="Polar residues" evidence="1">
    <location>
        <begin position="329"/>
        <end position="339"/>
    </location>
</feature>